<dbReference type="GO" id="GO:0047369">
    <property type="term" value="F:succinate-hydroxymethylglutarate CoA-transferase activity"/>
    <property type="evidence" value="ECO:0007669"/>
    <property type="project" value="TreeGrafter"/>
</dbReference>
<dbReference type="SUPFAM" id="SSF89796">
    <property type="entry name" value="CoA-transferase family III (CaiB/BaiF)"/>
    <property type="match status" value="1"/>
</dbReference>
<gene>
    <name evidence="3" type="ORF">B4U80_11578</name>
</gene>
<dbReference type="Pfam" id="PF02515">
    <property type="entry name" value="CoA_transf_3"/>
    <property type="match status" value="1"/>
</dbReference>
<evidence type="ECO:0000313" key="4">
    <source>
        <dbReference type="Proteomes" id="UP000288716"/>
    </source>
</evidence>
<sequence length="446" mass="49291">LLQMYTLQNLTFKCLRSEVSLCIRQYCQSNEASGCLRGIRVLDLTRILAGPMCTMLLADLGADVIKVEKPGSGDETRNWIPPSVAQESLYFLTVNRNKKSIAVDLKRREGMQIVKELAIKSDVFVENYLPGKMDELGLGYKELKNLNPRLIYCSISGFGNDGPYAERAGLDLIAASVGGLMSITGPENGDPCKVGIAITDVTTGLYAKGSILAALYNRQTTGLGSKIECNLLSTQVSTLINLGVNYLNTGTVAPRRGTAHESIVPYQSFECGDGKWLTIGVLNNLMFQKLCELLFSPALSSNLSKDERFISNAKRVENRAELIQLLSKQFKKQPLKYWLKTFEESGIPFGPLNDLDDVFQDPQVIHNKSVLEVDHKIAGKIKLLAPAVKHFVDDGSKSNEQVSAFREKMIAPPLLGEHTRSVLSNILNYDKQKIATLLEKQVIQCK</sequence>
<dbReference type="AlphaFoldDB" id="A0A443SIP6"/>
<protein>
    <recommendedName>
        <fullName evidence="5">Succinate--hydroxymethylglutarate CoA-transferase-like protein</fullName>
    </recommendedName>
</protein>
<proteinExistence type="inferred from homology"/>
<dbReference type="GO" id="GO:0005739">
    <property type="term" value="C:mitochondrion"/>
    <property type="evidence" value="ECO:0007669"/>
    <property type="project" value="TreeGrafter"/>
</dbReference>
<dbReference type="OrthoDB" id="5863171at2759"/>
<evidence type="ECO:0000256" key="1">
    <source>
        <dbReference type="ARBA" id="ARBA00008383"/>
    </source>
</evidence>
<dbReference type="PANTHER" id="PTHR48207">
    <property type="entry name" value="SUCCINATE--HYDROXYMETHYLGLUTARATE COA-TRANSFERASE"/>
    <property type="match status" value="1"/>
</dbReference>
<evidence type="ECO:0008006" key="5">
    <source>
        <dbReference type="Google" id="ProtNLM"/>
    </source>
</evidence>
<comment type="similarity">
    <text evidence="1">Belongs to the CoA-transferase III family.</text>
</comment>
<accession>A0A443SIP6</accession>
<dbReference type="Proteomes" id="UP000288716">
    <property type="component" value="Unassembled WGS sequence"/>
</dbReference>
<feature type="non-terminal residue" evidence="3">
    <location>
        <position position="1"/>
    </location>
</feature>
<keyword evidence="2" id="KW-0808">Transferase</keyword>
<organism evidence="3 4">
    <name type="scientific">Leptotrombidium deliense</name>
    <dbReference type="NCBI Taxonomy" id="299467"/>
    <lineage>
        <taxon>Eukaryota</taxon>
        <taxon>Metazoa</taxon>
        <taxon>Ecdysozoa</taxon>
        <taxon>Arthropoda</taxon>
        <taxon>Chelicerata</taxon>
        <taxon>Arachnida</taxon>
        <taxon>Acari</taxon>
        <taxon>Acariformes</taxon>
        <taxon>Trombidiformes</taxon>
        <taxon>Prostigmata</taxon>
        <taxon>Anystina</taxon>
        <taxon>Parasitengona</taxon>
        <taxon>Trombiculoidea</taxon>
        <taxon>Trombiculidae</taxon>
        <taxon>Leptotrombidium</taxon>
    </lineage>
</organism>
<dbReference type="Gene3D" id="3.40.50.10540">
    <property type="entry name" value="Crotonobetainyl-coa:carnitine coa-transferase, domain 1"/>
    <property type="match status" value="1"/>
</dbReference>
<dbReference type="InterPro" id="IPR023606">
    <property type="entry name" value="CoA-Trfase_III_dom_1_sf"/>
</dbReference>
<dbReference type="InterPro" id="IPR003673">
    <property type="entry name" value="CoA-Trfase_fam_III"/>
</dbReference>
<dbReference type="InterPro" id="IPR050483">
    <property type="entry name" value="CoA-transferase_III_domain"/>
</dbReference>
<dbReference type="EMBL" id="NCKV01002040">
    <property type="protein sequence ID" value="RWS27401.1"/>
    <property type="molecule type" value="Genomic_DNA"/>
</dbReference>
<name>A0A443SIP6_9ACAR</name>
<dbReference type="PANTHER" id="PTHR48207:SF3">
    <property type="entry name" value="SUCCINATE--HYDROXYMETHYLGLUTARATE COA-TRANSFERASE"/>
    <property type="match status" value="1"/>
</dbReference>
<dbReference type="VEuPathDB" id="VectorBase:LDEU004636"/>
<keyword evidence="4" id="KW-1185">Reference proteome</keyword>
<dbReference type="STRING" id="299467.A0A443SIP6"/>
<reference evidence="3 4" key="1">
    <citation type="journal article" date="2018" name="Gigascience">
        <title>Genomes of trombidid mites reveal novel predicted allergens and laterally-transferred genes associated with secondary metabolism.</title>
        <authorList>
            <person name="Dong X."/>
            <person name="Chaisiri K."/>
            <person name="Xia D."/>
            <person name="Armstrong S.D."/>
            <person name="Fang Y."/>
            <person name="Donnelly M.J."/>
            <person name="Kadowaki T."/>
            <person name="McGarry J.W."/>
            <person name="Darby A.C."/>
            <person name="Makepeace B.L."/>
        </authorList>
    </citation>
    <scope>NUCLEOTIDE SEQUENCE [LARGE SCALE GENOMIC DNA]</scope>
    <source>
        <strain evidence="3">UoL-UT</strain>
    </source>
</reference>
<evidence type="ECO:0000313" key="3">
    <source>
        <dbReference type="EMBL" id="RWS27401.1"/>
    </source>
</evidence>
<comment type="caution">
    <text evidence="3">The sequence shown here is derived from an EMBL/GenBank/DDBJ whole genome shotgun (WGS) entry which is preliminary data.</text>
</comment>
<dbReference type="InterPro" id="IPR044855">
    <property type="entry name" value="CoA-Trfase_III_dom3_sf"/>
</dbReference>
<dbReference type="Gene3D" id="3.30.1540.10">
    <property type="entry name" value="formyl-coa transferase, domain 3"/>
    <property type="match status" value="1"/>
</dbReference>
<evidence type="ECO:0000256" key="2">
    <source>
        <dbReference type="ARBA" id="ARBA00022679"/>
    </source>
</evidence>